<dbReference type="InParanoid" id="A0A1B6Q326"/>
<dbReference type="InterPro" id="IPR008889">
    <property type="entry name" value="VQ"/>
</dbReference>
<feature type="compositionally biased region" description="Low complexity" evidence="1">
    <location>
        <begin position="92"/>
        <end position="125"/>
    </location>
</feature>
<dbReference type="FunCoup" id="A0A1B6Q326">
    <property type="interactions" value="137"/>
</dbReference>
<dbReference type="STRING" id="4558.A0A1B6Q326"/>
<dbReference type="Gramene" id="KXG32265">
    <property type="protein sequence ID" value="KXG32265"/>
    <property type="gene ID" value="SORBI_3003G131500"/>
</dbReference>
<dbReference type="OMA" id="RRAHTTY"/>
<dbReference type="Pfam" id="PF05678">
    <property type="entry name" value="VQ"/>
    <property type="match status" value="1"/>
</dbReference>
<dbReference type="eggNOG" id="ENOG502S2VA">
    <property type="taxonomic scope" value="Eukaryota"/>
</dbReference>
<protein>
    <recommendedName>
        <fullName evidence="2">VQ domain-containing protein</fullName>
    </recommendedName>
</protein>
<evidence type="ECO:0000313" key="3">
    <source>
        <dbReference type="EMBL" id="KXG32265.1"/>
    </source>
</evidence>
<reference evidence="3 4" key="1">
    <citation type="journal article" date="2009" name="Nature">
        <title>The Sorghum bicolor genome and the diversification of grasses.</title>
        <authorList>
            <person name="Paterson A.H."/>
            <person name="Bowers J.E."/>
            <person name="Bruggmann R."/>
            <person name="Dubchak I."/>
            <person name="Grimwood J."/>
            <person name="Gundlach H."/>
            <person name="Haberer G."/>
            <person name="Hellsten U."/>
            <person name="Mitros T."/>
            <person name="Poliakov A."/>
            <person name="Schmutz J."/>
            <person name="Spannagl M."/>
            <person name="Tang H."/>
            <person name="Wang X."/>
            <person name="Wicker T."/>
            <person name="Bharti A.K."/>
            <person name="Chapman J."/>
            <person name="Feltus F.A."/>
            <person name="Gowik U."/>
            <person name="Grigoriev I.V."/>
            <person name="Lyons E."/>
            <person name="Maher C.A."/>
            <person name="Martis M."/>
            <person name="Narechania A."/>
            <person name="Otillar R.P."/>
            <person name="Penning B.W."/>
            <person name="Salamov A.A."/>
            <person name="Wang Y."/>
            <person name="Zhang L."/>
            <person name="Carpita N.C."/>
            <person name="Freeling M."/>
            <person name="Gingle A.R."/>
            <person name="Hash C.T."/>
            <person name="Keller B."/>
            <person name="Klein P."/>
            <person name="Kresovich S."/>
            <person name="McCann M.C."/>
            <person name="Ming R."/>
            <person name="Peterson D.G."/>
            <person name="Mehboob-ur-Rahman"/>
            <person name="Ware D."/>
            <person name="Westhoff P."/>
            <person name="Mayer K.F."/>
            <person name="Messing J."/>
            <person name="Rokhsar D.S."/>
        </authorList>
    </citation>
    <scope>NUCLEOTIDE SEQUENCE [LARGE SCALE GENOMIC DNA]</scope>
    <source>
        <strain evidence="4">cv. BTx623</strain>
    </source>
</reference>
<feature type="compositionally biased region" description="Basic residues" evidence="1">
    <location>
        <begin position="131"/>
        <end position="144"/>
    </location>
</feature>
<evidence type="ECO:0000256" key="1">
    <source>
        <dbReference type="SAM" id="MobiDB-lite"/>
    </source>
</evidence>
<dbReference type="PANTHER" id="PTHR33179">
    <property type="entry name" value="VQ MOTIF-CONTAINING PROTEIN"/>
    <property type="match status" value="1"/>
</dbReference>
<feature type="region of interest" description="Disordered" evidence="1">
    <location>
        <begin position="92"/>
        <end position="151"/>
    </location>
</feature>
<feature type="domain" description="VQ" evidence="2">
    <location>
        <begin position="145"/>
        <end position="169"/>
    </location>
</feature>
<feature type="region of interest" description="Disordered" evidence="1">
    <location>
        <begin position="169"/>
        <end position="188"/>
    </location>
</feature>
<dbReference type="GO" id="GO:0005516">
    <property type="term" value="F:calmodulin binding"/>
    <property type="evidence" value="ECO:0000318"/>
    <property type="project" value="GO_Central"/>
</dbReference>
<sequence length="288" mass="28708">MANRCAGLDPTWAHFPTPAPTHTAHAAAAAASHYYCSSPSPAWLITSAAAALENEALTSALRASMAPAHACSYSAAAASSFSCPATPSSSTTSSASELLSASSGGHDAAPAAPASSSRPGARALAQGARPRGGRVTKRKPRASRRPQTTYITADPANFRRMVQEITGLPVPVSVPGRPSSSSSSSFPSAASEAAVPNWTTPAPACVLPTLDTSAFLLDRAAVPAAPEDKIPGGGNASSTATDAAVAVAAAAGNNDDDDDSAALLELEALVSAAAGECGFPTLESWGII</sequence>
<proteinExistence type="predicted"/>
<name>A0A1B6Q326_SORBI</name>
<gene>
    <name evidence="3" type="ORF">SORBI_3003G131500</name>
</gene>
<dbReference type="InterPro" id="IPR039609">
    <property type="entry name" value="VQ_15/22"/>
</dbReference>
<dbReference type="OrthoDB" id="780868at2759"/>
<evidence type="ECO:0000313" key="4">
    <source>
        <dbReference type="Proteomes" id="UP000000768"/>
    </source>
</evidence>
<organism evidence="3 4">
    <name type="scientific">Sorghum bicolor</name>
    <name type="common">Sorghum</name>
    <name type="synonym">Sorghum vulgare</name>
    <dbReference type="NCBI Taxonomy" id="4558"/>
    <lineage>
        <taxon>Eukaryota</taxon>
        <taxon>Viridiplantae</taxon>
        <taxon>Streptophyta</taxon>
        <taxon>Embryophyta</taxon>
        <taxon>Tracheophyta</taxon>
        <taxon>Spermatophyta</taxon>
        <taxon>Magnoliopsida</taxon>
        <taxon>Liliopsida</taxon>
        <taxon>Poales</taxon>
        <taxon>Poaceae</taxon>
        <taxon>PACMAD clade</taxon>
        <taxon>Panicoideae</taxon>
        <taxon>Andropogonodae</taxon>
        <taxon>Andropogoneae</taxon>
        <taxon>Sorghinae</taxon>
        <taxon>Sorghum</taxon>
    </lineage>
</organism>
<dbReference type="Proteomes" id="UP000000768">
    <property type="component" value="Chromosome 3"/>
</dbReference>
<dbReference type="GO" id="GO:0006970">
    <property type="term" value="P:response to osmotic stress"/>
    <property type="evidence" value="ECO:0000318"/>
    <property type="project" value="GO_Central"/>
</dbReference>
<dbReference type="EMBL" id="CM000762">
    <property type="protein sequence ID" value="KXG32265.1"/>
    <property type="molecule type" value="Genomic_DNA"/>
</dbReference>
<dbReference type="AlphaFoldDB" id="A0A1B6Q326"/>
<dbReference type="PANTHER" id="PTHR33179:SF9">
    <property type="entry name" value="OS01G0278000 PROTEIN"/>
    <property type="match status" value="1"/>
</dbReference>
<reference evidence="4" key="2">
    <citation type="journal article" date="2018" name="Plant J.">
        <title>The Sorghum bicolor reference genome: improved assembly, gene annotations, a transcriptome atlas, and signatures of genome organization.</title>
        <authorList>
            <person name="McCormick R.F."/>
            <person name="Truong S.K."/>
            <person name="Sreedasyam A."/>
            <person name="Jenkins J."/>
            <person name="Shu S."/>
            <person name="Sims D."/>
            <person name="Kennedy M."/>
            <person name="Amirebrahimi M."/>
            <person name="Weers B.D."/>
            <person name="McKinley B."/>
            <person name="Mattison A."/>
            <person name="Morishige D.T."/>
            <person name="Grimwood J."/>
            <person name="Schmutz J."/>
            <person name="Mullet J.E."/>
        </authorList>
    </citation>
    <scope>NUCLEOTIDE SEQUENCE [LARGE SCALE GENOMIC DNA]</scope>
    <source>
        <strain evidence="4">cv. BTx623</strain>
    </source>
</reference>
<keyword evidence="4" id="KW-1185">Reference proteome</keyword>
<evidence type="ECO:0000259" key="2">
    <source>
        <dbReference type="Pfam" id="PF05678"/>
    </source>
</evidence>
<dbReference type="GO" id="GO:0005634">
    <property type="term" value="C:nucleus"/>
    <property type="evidence" value="ECO:0000318"/>
    <property type="project" value="GO_Central"/>
</dbReference>
<accession>A0A1B6Q326</accession>